<dbReference type="PANTHER" id="PTHR45968">
    <property type="entry name" value="OSJNBA0019K04.7 PROTEIN"/>
    <property type="match status" value="1"/>
</dbReference>
<dbReference type="PANTHER" id="PTHR45968:SF19">
    <property type="entry name" value="GLUCOSE-METHANOL-CHOLINE (GMC) OXIDOREDUCTASE FAMILY PROTEIN"/>
    <property type="match status" value="1"/>
</dbReference>
<organism evidence="4 5">
    <name type="scientific">Dovyalis caffra</name>
    <dbReference type="NCBI Taxonomy" id="77055"/>
    <lineage>
        <taxon>Eukaryota</taxon>
        <taxon>Viridiplantae</taxon>
        <taxon>Streptophyta</taxon>
        <taxon>Embryophyta</taxon>
        <taxon>Tracheophyta</taxon>
        <taxon>Spermatophyta</taxon>
        <taxon>Magnoliopsida</taxon>
        <taxon>eudicotyledons</taxon>
        <taxon>Gunneridae</taxon>
        <taxon>Pentapetalae</taxon>
        <taxon>rosids</taxon>
        <taxon>fabids</taxon>
        <taxon>Malpighiales</taxon>
        <taxon>Salicaceae</taxon>
        <taxon>Flacourtieae</taxon>
        <taxon>Dovyalis</taxon>
    </lineage>
</organism>
<keyword evidence="3" id="KW-0274">FAD</keyword>
<dbReference type="Proteomes" id="UP001314170">
    <property type="component" value="Unassembled WGS sequence"/>
</dbReference>
<comment type="cofactor">
    <cofactor evidence="1">
        <name>FAD</name>
        <dbReference type="ChEBI" id="CHEBI:57692"/>
    </cofactor>
</comment>
<evidence type="ECO:0000256" key="2">
    <source>
        <dbReference type="ARBA" id="ARBA00022630"/>
    </source>
</evidence>
<keyword evidence="2" id="KW-0285">Flavoprotein</keyword>
<reference evidence="4 5" key="1">
    <citation type="submission" date="2024-01" db="EMBL/GenBank/DDBJ databases">
        <authorList>
            <person name="Waweru B."/>
        </authorList>
    </citation>
    <scope>NUCLEOTIDE SEQUENCE [LARGE SCALE GENOMIC DNA]</scope>
</reference>
<name>A0AAV1R0N3_9ROSI</name>
<comment type="caution">
    <text evidence="4">The sequence shown here is derived from an EMBL/GenBank/DDBJ whole genome shotgun (WGS) entry which is preliminary data.</text>
</comment>
<evidence type="ECO:0000256" key="3">
    <source>
        <dbReference type="ARBA" id="ARBA00022827"/>
    </source>
</evidence>
<dbReference type="SUPFAM" id="SSF51905">
    <property type="entry name" value="FAD/NAD(P)-binding domain"/>
    <property type="match status" value="1"/>
</dbReference>
<dbReference type="InterPro" id="IPR036188">
    <property type="entry name" value="FAD/NAD-bd_sf"/>
</dbReference>
<sequence>MTSDVTEISGRSFDYIIVGEGTAGCPIAATLSDKFSVLLVERGGSPYENPLILDKKFYGFPLFQSNEFSSVAQSFVSKDGVSNRRGRVLGGSSAIDVWFYSRASDAFV</sequence>
<dbReference type="AlphaFoldDB" id="A0AAV1R0N3"/>
<proteinExistence type="predicted"/>
<evidence type="ECO:0008006" key="6">
    <source>
        <dbReference type="Google" id="ProtNLM"/>
    </source>
</evidence>
<dbReference type="EMBL" id="CAWUPB010000851">
    <property type="protein sequence ID" value="CAK7326095.1"/>
    <property type="molecule type" value="Genomic_DNA"/>
</dbReference>
<evidence type="ECO:0000256" key="1">
    <source>
        <dbReference type="ARBA" id="ARBA00001974"/>
    </source>
</evidence>
<accession>A0AAV1R0N3</accession>
<dbReference type="InterPro" id="IPR051871">
    <property type="entry name" value="GMC_Oxidoreductase-Related"/>
</dbReference>
<gene>
    <name evidence="4" type="ORF">DCAF_LOCUS3790</name>
</gene>
<keyword evidence="5" id="KW-1185">Reference proteome</keyword>
<dbReference type="Gene3D" id="3.50.50.60">
    <property type="entry name" value="FAD/NAD(P)-binding domain"/>
    <property type="match status" value="1"/>
</dbReference>
<evidence type="ECO:0000313" key="4">
    <source>
        <dbReference type="EMBL" id="CAK7326095.1"/>
    </source>
</evidence>
<evidence type="ECO:0000313" key="5">
    <source>
        <dbReference type="Proteomes" id="UP001314170"/>
    </source>
</evidence>
<protein>
    <recommendedName>
        <fullName evidence="6">Glucose-methanol-choline oxidoreductase N-terminal domain-containing protein</fullName>
    </recommendedName>
</protein>